<keyword evidence="3" id="KW-1185">Reference proteome</keyword>
<accession>A0ABR7WQE5</accession>
<comment type="caution">
    <text evidence="2">The sequence shown here is derived from an EMBL/GenBank/DDBJ whole genome shotgun (WGS) entry which is preliminary data.</text>
</comment>
<name>A0ABR7WQE5_9SPHI</name>
<protein>
    <submittedName>
        <fullName evidence="2">Uncharacterized protein</fullName>
    </submittedName>
</protein>
<feature type="chain" id="PRO_5046500943" evidence="1">
    <location>
        <begin position="23"/>
        <end position="257"/>
    </location>
</feature>
<keyword evidence="1" id="KW-0732">Signal</keyword>
<proteinExistence type="predicted"/>
<organism evidence="2 3">
    <name type="scientific">Mucilaginibacter pankratovii</name>
    <dbReference type="NCBI Taxonomy" id="2772110"/>
    <lineage>
        <taxon>Bacteria</taxon>
        <taxon>Pseudomonadati</taxon>
        <taxon>Bacteroidota</taxon>
        <taxon>Sphingobacteriia</taxon>
        <taxon>Sphingobacteriales</taxon>
        <taxon>Sphingobacteriaceae</taxon>
        <taxon>Mucilaginibacter</taxon>
    </lineage>
</organism>
<gene>
    <name evidence="2" type="ORF">IDJ77_11240</name>
</gene>
<dbReference type="RefSeq" id="WP_191189048.1">
    <property type="nucleotide sequence ID" value="NZ_JACWMY010000005.1"/>
</dbReference>
<evidence type="ECO:0000313" key="3">
    <source>
        <dbReference type="Proteomes" id="UP000606600"/>
    </source>
</evidence>
<dbReference type="Proteomes" id="UP000606600">
    <property type="component" value="Unassembled WGS sequence"/>
</dbReference>
<dbReference type="EMBL" id="JACWMY010000005">
    <property type="protein sequence ID" value="MBD1364383.1"/>
    <property type="molecule type" value="Genomic_DNA"/>
</dbReference>
<evidence type="ECO:0000313" key="2">
    <source>
        <dbReference type="EMBL" id="MBD1364383.1"/>
    </source>
</evidence>
<sequence>MKNLFSKASTLAILGYSGGAMAAMGRAAYSAEDLEREAGALSNYGGGGANFSGYTGEGDDFLEFSGENSGSFMDAIHKGKIFNLTLTNANASTRTALLCPGLVFASLGLIADGAFAEAGGAGAGLSGTGNPQSILIFNNFIRNYPTLVAGFKISTSNINQFECVLTIQKESPFSTHESKIINPAIYASEANPNTTLITVGESFYMDNQTKISYQVLGSTSVNIGLIFGASLNPAKALRSKAVRAKTTATAVASFRGR</sequence>
<evidence type="ECO:0000256" key="1">
    <source>
        <dbReference type="SAM" id="SignalP"/>
    </source>
</evidence>
<reference evidence="2 3" key="1">
    <citation type="submission" date="2020-09" db="EMBL/GenBank/DDBJ databases">
        <title>Novel species of Mucilaginibacter isolated from a glacier on the Tibetan Plateau.</title>
        <authorList>
            <person name="Liu Q."/>
            <person name="Xin Y.-H."/>
        </authorList>
    </citation>
    <scope>NUCLEOTIDE SEQUENCE [LARGE SCALE GENOMIC DNA]</scope>
    <source>
        <strain evidence="2 3">ZT4R22</strain>
    </source>
</reference>
<feature type="signal peptide" evidence="1">
    <location>
        <begin position="1"/>
        <end position="22"/>
    </location>
</feature>